<evidence type="ECO:0000313" key="3">
    <source>
        <dbReference type="Proteomes" id="UP001168877"/>
    </source>
</evidence>
<dbReference type="Proteomes" id="UP001168877">
    <property type="component" value="Unassembled WGS sequence"/>
</dbReference>
<comment type="caution">
    <text evidence="2">The sequence shown here is derived from an EMBL/GenBank/DDBJ whole genome shotgun (WGS) entry which is preliminary data.</text>
</comment>
<evidence type="ECO:0000313" key="2">
    <source>
        <dbReference type="EMBL" id="KAK0599959.1"/>
    </source>
</evidence>
<reference evidence="2" key="1">
    <citation type="journal article" date="2022" name="Plant J.">
        <title>Strategies of tolerance reflected in two North American maple genomes.</title>
        <authorList>
            <person name="McEvoy S.L."/>
            <person name="Sezen U.U."/>
            <person name="Trouern-Trend A."/>
            <person name="McMahon S.M."/>
            <person name="Schaberg P.G."/>
            <person name="Yang J."/>
            <person name="Wegrzyn J.L."/>
            <person name="Swenson N.G."/>
        </authorList>
    </citation>
    <scope>NUCLEOTIDE SEQUENCE</scope>
    <source>
        <strain evidence="2">NS2018</strain>
    </source>
</reference>
<keyword evidence="1" id="KW-0812">Transmembrane</keyword>
<gene>
    <name evidence="2" type="ORF">LWI29_010201</name>
</gene>
<evidence type="ECO:0000256" key="1">
    <source>
        <dbReference type="SAM" id="Phobius"/>
    </source>
</evidence>
<reference evidence="2" key="2">
    <citation type="submission" date="2023-06" db="EMBL/GenBank/DDBJ databases">
        <authorList>
            <person name="Swenson N.G."/>
            <person name="Wegrzyn J.L."/>
            <person name="Mcevoy S.L."/>
        </authorList>
    </citation>
    <scope>NUCLEOTIDE SEQUENCE</scope>
    <source>
        <strain evidence="2">NS2018</strain>
        <tissue evidence="2">Leaf</tissue>
    </source>
</reference>
<keyword evidence="1" id="KW-0472">Membrane</keyword>
<keyword evidence="1" id="KW-1133">Transmembrane helix</keyword>
<feature type="transmembrane region" description="Helical" evidence="1">
    <location>
        <begin position="92"/>
        <end position="113"/>
    </location>
</feature>
<sequence length="215" mass="23303">MVECVNANSNHFPNVISSSKLIGDRERCDQVKESSKLSVFSLGLGNRVKALMDKANEKGRVVKAIGGRGASAKILMEGFPNVGRDLVRLARLFWGEVVWMVGLLVLFLGKVGLRVRSPIVRVRVFGLDDGISRGVAVSSDQTIYINFEKDKGLLGSGLCPVGDDLGSPAIDLYVDLGDLEPFFRNGKMGADVASSSPTARRRGKKIFFFLLKSIG</sequence>
<protein>
    <submittedName>
        <fullName evidence="2">Uncharacterized protein</fullName>
    </submittedName>
</protein>
<proteinExistence type="predicted"/>
<organism evidence="2 3">
    <name type="scientific">Acer saccharum</name>
    <name type="common">Sugar maple</name>
    <dbReference type="NCBI Taxonomy" id="4024"/>
    <lineage>
        <taxon>Eukaryota</taxon>
        <taxon>Viridiplantae</taxon>
        <taxon>Streptophyta</taxon>
        <taxon>Embryophyta</taxon>
        <taxon>Tracheophyta</taxon>
        <taxon>Spermatophyta</taxon>
        <taxon>Magnoliopsida</taxon>
        <taxon>eudicotyledons</taxon>
        <taxon>Gunneridae</taxon>
        <taxon>Pentapetalae</taxon>
        <taxon>rosids</taxon>
        <taxon>malvids</taxon>
        <taxon>Sapindales</taxon>
        <taxon>Sapindaceae</taxon>
        <taxon>Hippocastanoideae</taxon>
        <taxon>Acereae</taxon>
        <taxon>Acer</taxon>
    </lineage>
</organism>
<dbReference type="EMBL" id="JAUESC010000003">
    <property type="protein sequence ID" value="KAK0599959.1"/>
    <property type="molecule type" value="Genomic_DNA"/>
</dbReference>
<name>A0AA39SX62_ACESA</name>
<keyword evidence="3" id="KW-1185">Reference proteome</keyword>
<dbReference type="AlphaFoldDB" id="A0AA39SX62"/>
<accession>A0AA39SX62</accession>